<organism evidence="1">
    <name type="scientific">Arundo donax</name>
    <name type="common">Giant reed</name>
    <name type="synonym">Donax arundinaceus</name>
    <dbReference type="NCBI Taxonomy" id="35708"/>
    <lineage>
        <taxon>Eukaryota</taxon>
        <taxon>Viridiplantae</taxon>
        <taxon>Streptophyta</taxon>
        <taxon>Embryophyta</taxon>
        <taxon>Tracheophyta</taxon>
        <taxon>Spermatophyta</taxon>
        <taxon>Magnoliopsida</taxon>
        <taxon>Liliopsida</taxon>
        <taxon>Poales</taxon>
        <taxon>Poaceae</taxon>
        <taxon>PACMAD clade</taxon>
        <taxon>Arundinoideae</taxon>
        <taxon>Arundineae</taxon>
        <taxon>Arundo</taxon>
    </lineage>
</organism>
<dbReference type="AlphaFoldDB" id="A0A0A8ZF31"/>
<accession>A0A0A8ZF31</accession>
<reference evidence="1" key="2">
    <citation type="journal article" date="2015" name="Data Brief">
        <title>Shoot transcriptome of the giant reed, Arundo donax.</title>
        <authorList>
            <person name="Barrero R.A."/>
            <person name="Guerrero F.D."/>
            <person name="Moolhuijzen P."/>
            <person name="Goolsby J.A."/>
            <person name="Tidwell J."/>
            <person name="Bellgard S.E."/>
            <person name="Bellgard M.I."/>
        </authorList>
    </citation>
    <scope>NUCLEOTIDE SEQUENCE</scope>
    <source>
        <tissue evidence="1">Shoot tissue taken approximately 20 cm above the soil surface</tissue>
    </source>
</reference>
<proteinExistence type="predicted"/>
<reference evidence="1" key="1">
    <citation type="submission" date="2014-09" db="EMBL/GenBank/DDBJ databases">
        <authorList>
            <person name="Magalhaes I.L.F."/>
            <person name="Oliveira U."/>
            <person name="Santos F.R."/>
            <person name="Vidigal T.H.D.A."/>
            <person name="Brescovit A.D."/>
            <person name="Santos A.J."/>
        </authorList>
    </citation>
    <scope>NUCLEOTIDE SEQUENCE</scope>
    <source>
        <tissue evidence="1">Shoot tissue taken approximately 20 cm above the soil surface</tissue>
    </source>
</reference>
<sequence length="17" mass="2046">MHTSSCHRWWSCLKNAV</sequence>
<protein>
    <submittedName>
        <fullName evidence="1">Uncharacterized protein</fullName>
    </submittedName>
</protein>
<name>A0A0A8ZF31_ARUDO</name>
<evidence type="ECO:0000313" key="1">
    <source>
        <dbReference type="EMBL" id="JAD35355.1"/>
    </source>
</evidence>
<dbReference type="EMBL" id="GBRH01262540">
    <property type="protein sequence ID" value="JAD35355.1"/>
    <property type="molecule type" value="Transcribed_RNA"/>
</dbReference>